<dbReference type="Pfam" id="PF13715">
    <property type="entry name" value="CarbopepD_reg_2"/>
    <property type="match status" value="1"/>
</dbReference>
<dbReference type="InterPro" id="IPR036942">
    <property type="entry name" value="Beta-barrel_TonB_sf"/>
</dbReference>
<keyword evidence="6 8" id="KW-0472">Membrane</keyword>
<dbReference type="InterPro" id="IPR023996">
    <property type="entry name" value="TonB-dep_OMP_SusC/RagA"/>
</dbReference>
<dbReference type="InterPro" id="IPR039426">
    <property type="entry name" value="TonB-dep_rcpt-like"/>
</dbReference>
<accession>A0A344TJ78</accession>
<evidence type="ECO:0000313" key="12">
    <source>
        <dbReference type="EMBL" id="AXE18699.1"/>
    </source>
</evidence>
<dbReference type="Gene3D" id="2.40.170.20">
    <property type="entry name" value="TonB-dependent receptor, beta-barrel domain"/>
    <property type="match status" value="1"/>
</dbReference>
<reference evidence="12 13" key="1">
    <citation type="submission" date="2018-07" db="EMBL/GenBank/DDBJ databases">
        <title>Genome sequencing of Runella.</title>
        <authorList>
            <person name="Baek M.-G."/>
            <person name="Yi H."/>
        </authorList>
    </citation>
    <scope>NUCLEOTIDE SEQUENCE [LARGE SCALE GENOMIC DNA]</scope>
    <source>
        <strain evidence="12 13">HYN0085</strain>
    </source>
</reference>
<dbReference type="SUPFAM" id="SSF56935">
    <property type="entry name" value="Porins"/>
    <property type="match status" value="1"/>
</dbReference>
<dbReference type="InterPro" id="IPR023997">
    <property type="entry name" value="TonB-dep_OMP_SusC/RagA_CS"/>
</dbReference>
<dbReference type="FunFam" id="2.170.130.10:FF:000008">
    <property type="entry name" value="SusC/RagA family TonB-linked outer membrane protein"/>
    <property type="match status" value="1"/>
</dbReference>
<dbReference type="InterPro" id="IPR037066">
    <property type="entry name" value="Plug_dom_sf"/>
</dbReference>
<evidence type="ECO:0000259" key="10">
    <source>
        <dbReference type="Pfam" id="PF00593"/>
    </source>
</evidence>
<keyword evidence="2 8" id="KW-0813">Transport</keyword>
<comment type="similarity">
    <text evidence="8 9">Belongs to the TonB-dependent receptor family.</text>
</comment>
<keyword evidence="13" id="KW-1185">Reference proteome</keyword>
<feature type="domain" description="TonB-dependent receptor plug" evidence="11">
    <location>
        <begin position="236"/>
        <end position="343"/>
    </location>
</feature>
<dbReference type="Proteomes" id="UP000251993">
    <property type="component" value="Chromosome"/>
</dbReference>
<evidence type="ECO:0000256" key="4">
    <source>
        <dbReference type="ARBA" id="ARBA00022692"/>
    </source>
</evidence>
<dbReference type="RefSeq" id="WP_114067481.1">
    <property type="nucleotide sequence ID" value="NZ_CP030850.1"/>
</dbReference>
<proteinExistence type="inferred from homology"/>
<dbReference type="Gene3D" id="2.60.40.1120">
    <property type="entry name" value="Carboxypeptidase-like, regulatory domain"/>
    <property type="match status" value="1"/>
</dbReference>
<dbReference type="NCBIfam" id="TIGR04056">
    <property type="entry name" value="OMP_RagA_SusC"/>
    <property type="match status" value="1"/>
</dbReference>
<keyword evidence="3 8" id="KW-1134">Transmembrane beta strand</keyword>
<feature type="domain" description="TonB-dependent receptor-like beta-barrel" evidence="10">
    <location>
        <begin position="538"/>
        <end position="961"/>
    </location>
</feature>
<dbReference type="OrthoDB" id="9768177at2"/>
<dbReference type="SUPFAM" id="SSF49464">
    <property type="entry name" value="Carboxypeptidase regulatory domain-like"/>
    <property type="match status" value="1"/>
</dbReference>
<keyword evidence="5 9" id="KW-0798">TonB box</keyword>
<dbReference type="Pfam" id="PF00593">
    <property type="entry name" value="TonB_dep_Rec_b-barrel"/>
    <property type="match status" value="1"/>
</dbReference>
<evidence type="ECO:0000256" key="9">
    <source>
        <dbReference type="RuleBase" id="RU003357"/>
    </source>
</evidence>
<keyword evidence="7 8" id="KW-0998">Cell outer membrane</keyword>
<evidence type="ECO:0000256" key="8">
    <source>
        <dbReference type="PROSITE-ProRule" id="PRU01360"/>
    </source>
</evidence>
<dbReference type="InterPro" id="IPR012910">
    <property type="entry name" value="Plug_dom"/>
</dbReference>
<organism evidence="12 13">
    <name type="scientific">Runella rosea</name>
    <dbReference type="NCBI Taxonomy" id="2259595"/>
    <lineage>
        <taxon>Bacteria</taxon>
        <taxon>Pseudomonadati</taxon>
        <taxon>Bacteroidota</taxon>
        <taxon>Cytophagia</taxon>
        <taxon>Cytophagales</taxon>
        <taxon>Spirosomataceae</taxon>
        <taxon>Runella</taxon>
    </lineage>
</organism>
<dbReference type="InterPro" id="IPR008969">
    <property type="entry name" value="CarboxyPept-like_regulatory"/>
</dbReference>
<dbReference type="NCBIfam" id="TIGR04057">
    <property type="entry name" value="SusC_RagA_signa"/>
    <property type="match status" value="1"/>
</dbReference>
<evidence type="ECO:0000256" key="3">
    <source>
        <dbReference type="ARBA" id="ARBA00022452"/>
    </source>
</evidence>
<evidence type="ECO:0000259" key="11">
    <source>
        <dbReference type="Pfam" id="PF07715"/>
    </source>
</evidence>
<evidence type="ECO:0000256" key="7">
    <source>
        <dbReference type="ARBA" id="ARBA00023237"/>
    </source>
</evidence>
<evidence type="ECO:0000256" key="1">
    <source>
        <dbReference type="ARBA" id="ARBA00004571"/>
    </source>
</evidence>
<dbReference type="AlphaFoldDB" id="A0A344TJ78"/>
<dbReference type="GO" id="GO:0009279">
    <property type="term" value="C:cell outer membrane"/>
    <property type="evidence" value="ECO:0007669"/>
    <property type="project" value="UniProtKB-SubCell"/>
</dbReference>
<dbReference type="Gene3D" id="2.170.130.10">
    <property type="entry name" value="TonB-dependent receptor, plug domain"/>
    <property type="match status" value="1"/>
</dbReference>
<protein>
    <submittedName>
        <fullName evidence="12">SusC/RagA family TonB-linked outer membrane protein</fullName>
    </submittedName>
</protein>
<evidence type="ECO:0000313" key="13">
    <source>
        <dbReference type="Proteomes" id="UP000251993"/>
    </source>
</evidence>
<dbReference type="EMBL" id="CP030850">
    <property type="protein sequence ID" value="AXE18699.1"/>
    <property type="molecule type" value="Genomic_DNA"/>
</dbReference>
<gene>
    <name evidence="12" type="ORF">DR864_13525</name>
</gene>
<comment type="subcellular location">
    <subcellularLocation>
        <location evidence="1 8">Cell outer membrane</location>
        <topology evidence="1 8">Multi-pass membrane protein</topology>
    </subcellularLocation>
</comment>
<dbReference type="InterPro" id="IPR000531">
    <property type="entry name" value="Beta-barrel_TonB"/>
</dbReference>
<dbReference type="PROSITE" id="PS52016">
    <property type="entry name" value="TONB_DEPENDENT_REC_3"/>
    <property type="match status" value="1"/>
</dbReference>
<evidence type="ECO:0000256" key="2">
    <source>
        <dbReference type="ARBA" id="ARBA00022448"/>
    </source>
</evidence>
<dbReference type="KEGG" id="run:DR864_13525"/>
<name>A0A344TJ78_9BACT</name>
<dbReference type="Pfam" id="PF07715">
    <property type="entry name" value="Plug"/>
    <property type="match status" value="1"/>
</dbReference>
<sequence>MSKHRQFNKLLLKIMRITCYQLFLTILCTSLGYAIDTRGQELLERKISVQVANQEIGRALERIEKVADVHFMYSPQLISSKRRVTLVAKNERLSTILEGLLRPLNIEYEVVGNKILLNRMPPRTEPENDRTEPLLKEKPADKLLKGRVIDAEKGDGLPGVSILLKGTQRGTSTNGDGEYSIALPDGESAAVLVFSFVGYEPQEIVVGNRTALDVSLKTDIKALSEVVVVGYGQVRKSDLTGSVASVKAKDITSFPITTPVQGMQGRVAGVQVSQNSGAPGSNISVRIRGGNSLRASNEPLYVVDGFALSGSLAALNPSDIESMEVLKDASATAIYGSRGANGVVIVTTKKGKAGKSQVDVESFYGTQSPTKLIEMMNAREMAEIANERATNDGVKPYFTQDEINGFGEGTNWQKELLRNAPIQNHGLTFSGGTERMQYSFSGNLLSQEGIVPNSSYKKGTIRGNINHRVSDKLTFDFSTILSRLNQGRIDGENSNRGNGALSAILVAPPTVAPFTPSGDYSNVVPYSFSSNVLLNPFALVNERTDKDVRDYVLANTAVNYEFIKGLSLRISGGIETFNSRQDQYSTRKLSTSPTGSAAVSTSRQTNLLNENILNYVRSFNEKHNLALTGGVTYQNQKNNSLSAGGSGFASDVLTTDALQGAATPGIPGSGASEWTLLSYLGRVNYSFKNRYLFTASYRADGSSRFGKSNKWGYFPSAAFAWRVIEEDFLKEKSFLSDFKLRVSWGQTGNTALSPYQTLNSLASYQTIFGNDLSIGYAPSGSLSNPDLKWETTTQTDIGLDIGFWQDRIRLTADYYQKNTKDLLAIVSLPTSAGYTSTTQNIGEIQNSGVELGLDANLFSGEFKWDISTNVSFNRNKVNQLVGGSDVFGSSLQNPLGVPVSLVRVGQPVGVFFGYQENGLNEKGEIVFKDLNNDGIINTNDKTIIGNPNPNAIFGFSSSASFKNFELNLFVQGVQGVDLFNFNVASFANSFNFGENQIKDLYANRWTPQSPNPNAKYPKISVNTKFRESDRYVENGSFVRVKNIQLAYNLPTARWGLKWMRKAQVYVSGQNLLTLTKYSWYDPEVSTLGGGNSISPGVDQFGYPVAKTITFGARLGF</sequence>
<keyword evidence="4 8" id="KW-0812">Transmembrane</keyword>
<evidence type="ECO:0000256" key="5">
    <source>
        <dbReference type="ARBA" id="ARBA00023077"/>
    </source>
</evidence>
<evidence type="ECO:0000256" key="6">
    <source>
        <dbReference type="ARBA" id="ARBA00023136"/>
    </source>
</evidence>